<sequence length="137" mass="14665">MVDMFRELAVGAIGMGVLGAGLLVAPPVQADDPPYHILSAQDLCNLVYPSSEAMPDPSKEPPAVGLICVRQGGVLLRLARDQPAIFSNTFTLEPGKAPELPKGSVRVNPKDPLSDWIIPDCYIPDRIDCNPNAPGHR</sequence>
<gene>
    <name evidence="1" type="ORF">BZL30_1116</name>
</gene>
<name>A0A1V3XR58_MYCKA</name>
<dbReference type="AlphaFoldDB" id="A0A1V3XR58"/>
<dbReference type="EMBL" id="MVBM01000001">
    <property type="protein sequence ID" value="OOK81612.1"/>
    <property type="molecule type" value="Genomic_DNA"/>
</dbReference>
<proteinExistence type="predicted"/>
<comment type="caution">
    <text evidence="1">The sequence shown here is derived from an EMBL/GenBank/DDBJ whole genome shotgun (WGS) entry which is preliminary data.</text>
</comment>
<reference evidence="1 2" key="1">
    <citation type="submission" date="2017-02" db="EMBL/GenBank/DDBJ databases">
        <title>Complete genome sequences of Mycobacterium kansasii strains isolated from rhesus macaques.</title>
        <authorList>
            <person name="Panda A."/>
            <person name="Nagaraj S."/>
            <person name="Zhao X."/>
            <person name="Tettelin H."/>
            <person name="Detolla L.J."/>
        </authorList>
    </citation>
    <scope>NUCLEOTIDE SEQUENCE [LARGE SCALE GENOMIC DNA]</scope>
    <source>
        <strain evidence="1 2">11-3813</strain>
    </source>
</reference>
<evidence type="ECO:0000313" key="2">
    <source>
        <dbReference type="Proteomes" id="UP000189229"/>
    </source>
</evidence>
<protein>
    <submittedName>
        <fullName evidence="1">Uncharacterized protein</fullName>
    </submittedName>
</protein>
<accession>A0A1V3XR58</accession>
<dbReference type="Proteomes" id="UP000189229">
    <property type="component" value="Unassembled WGS sequence"/>
</dbReference>
<evidence type="ECO:0000313" key="1">
    <source>
        <dbReference type="EMBL" id="OOK81612.1"/>
    </source>
</evidence>
<organism evidence="1 2">
    <name type="scientific">Mycobacterium kansasii</name>
    <dbReference type="NCBI Taxonomy" id="1768"/>
    <lineage>
        <taxon>Bacteria</taxon>
        <taxon>Bacillati</taxon>
        <taxon>Actinomycetota</taxon>
        <taxon>Actinomycetes</taxon>
        <taxon>Mycobacteriales</taxon>
        <taxon>Mycobacteriaceae</taxon>
        <taxon>Mycobacterium</taxon>
    </lineage>
</organism>